<feature type="non-terminal residue" evidence="2">
    <location>
        <position position="1"/>
    </location>
</feature>
<sequence length="63" mass="7516">GQLFEGVNFTSSRRLGREHLHRVSLSDRQARKQIRKRLKFEVEVEEEKQDKAKPPEKKNGRRT</sequence>
<dbReference type="VEuPathDB" id="FungiDB:AJ78_07049"/>
<proteinExistence type="predicted"/>
<accession>A0A1J9PWS7</accession>
<keyword evidence="3" id="KW-1185">Reference proteome</keyword>
<dbReference type="AlphaFoldDB" id="A0A1J9PWS7"/>
<organism evidence="2 3">
    <name type="scientific">Emergomyces pasteurianus Ep9510</name>
    <dbReference type="NCBI Taxonomy" id="1447872"/>
    <lineage>
        <taxon>Eukaryota</taxon>
        <taxon>Fungi</taxon>
        <taxon>Dikarya</taxon>
        <taxon>Ascomycota</taxon>
        <taxon>Pezizomycotina</taxon>
        <taxon>Eurotiomycetes</taxon>
        <taxon>Eurotiomycetidae</taxon>
        <taxon>Onygenales</taxon>
        <taxon>Ajellomycetaceae</taxon>
        <taxon>Emergomyces</taxon>
    </lineage>
</organism>
<feature type="region of interest" description="Disordered" evidence="1">
    <location>
        <begin position="43"/>
        <end position="63"/>
    </location>
</feature>
<feature type="compositionally biased region" description="Basic and acidic residues" evidence="1">
    <location>
        <begin position="48"/>
        <end position="63"/>
    </location>
</feature>
<protein>
    <submittedName>
        <fullName evidence="2">Uncharacterized protein</fullName>
    </submittedName>
</protein>
<evidence type="ECO:0000256" key="1">
    <source>
        <dbReference type="SAM" id="MobiDB-lite"/>
    </source>
</evidence>
<dbReference type="EMBL" id="LGRN01000418">
    <property type="protein sequence ID" value="OJD12331.1"/>
    <property type="molecule type" value="Genomic_DNA"/>
</dbReference>
<evidence type="ECO:0000313" key="2">
    <source>
        <dbReference type="EMBL" id="OJD12331.1"/>
    </source>
</evidence>
<name>A0A1J9PWS7_9EURO</name>
<comment type="caution">
    <text evidence="2">The sequence shown here is derived from an EMBL/GenBank/DDBJ whole genome shotgun (WGS) entry which is preliminary data.</text>
</comment>
<reference evidence="2 3" key="1">
    <citation type="submission" date="2015-07" db="EMBL/GenBank/DDBJ databases">
        <title>Emmonsia species relationships and genome sequence.</title>
        <authorList>
            <consortium name="The Broad Institute Genomics Platform"/>
            <person name="Cuomo C.A."/>
            <person name="Munoz J.F."/>
            <person name="Imamovic A."/>
            <person name="Priest M.E."/>
            <person name="Young S."/>
            <person name="Clay O.K."/>
            <person name="McEwen J.G."/>
        </authorList>
    </citation>
    <scope>NUCLEOTIDE SEQUENCE [LARGE SCALE GENOMIC DNA]</scope>
    <source>
        <strain evidence="2 3">UAMH 9510</strain>
    </source>
</reference>
<gene>
    <name evidence="2" type="ORF">AJ78_07049</name>
</gene>
<evidence type="ECO:0000313" key="3">
    <source>
        <dbReference type="Proteomes" id="UP000182235"/>
    </source>
</evidence>
<dbReference type="Proteomes" id="UP000182235">
    <property type="component" value="Unassembled WGS sequence"/>
</dbReference>